<evidence type="ECO:0000256" key="2">
    <source>
        <dbReference type="ARBA" id="ARBA00010107"/>
    </source>
</evidence>
<dbReference type="EC" id="2.3.1.48" evidence="3"/>
<feature type="transmembrane region" description="Helical" evidence="8">
    <location>
        <begin position="1017"/>
        <end position="1039"/>
    </location>
</feature>
<dbReference type="SUPFAM" id="SSF103473">
    <property type="entry name" value="MFS general substrate transporter"/>
    <property type="match status" value="1"/>
</dbReference>
<feature type="transmembrane region" description="Helical" evidence="8">
    <location>
        <begin position="1201"/>
        <end position="1223"/>
    </location>
</feature>
<feature type="transmembrane region" description="Helical" evidence="8">
    <location>
        <begin position="979"/>
        <end position="997"/>
    </location>
</feature>
<dbReference type="GO" id="GO:0006355">
    <property type="term" value="P:regulation of DNA-templated transcription"/>
    <property type="evidence" value="ECO:0007669"/>
    <property type="project" value="InterPro"/>
</dbReference>
<feature type="region of interest" description="Disordered" evidence="7">
    <location>
        <begin position="1435"/>
        <end position="1464"/>
    </location>
</feature>
<feature type="transmembrane region" description="Helical" evidence="8">
    <location>
        <begin position="575"/>
        <end position="598"/>
    </location>
</feature>
<evidence type="ECO:0000256" key="7">
    <source>
        <dbReference type="SAM" id="MobiDB-lite"/>
    </source>
</evidence>
<feature type="region of interest" description="Disordered" evidence="7">
    <location>
        <begin position="70"/>
        <end position="115"/>
    </location>
</feature>
<dbReference type="Pfam" id="PF11717">
    <property type="entry name" value="Tudor-knot"/>
    <property type="match status" value="1"/>
</dbReference>
<feature type="transmembrane region" description="Helical" evidence="8">
    <location>
        <begin position="1357"/>
        <end position="1376"/>
    </location>
</feature>
<feature type="region of interest" description="Disordered" evidence="7">
    <location>
        <begin position="1393"/>
        <end position="1423"/>
    </location>
</feature>
<dbReference type="SUPFAM" id="SSF54160">
    <property type="entry name" value="Chromo domain-like"/>
    <property type="match status" value="1"/>
</dbReference>
<dbReference type="Gene3D" id="2.30.30.140">
    <property type="match status" value="1"/>
</dbReference>
<accession>A0AAJ8JYP4</accession>
<name>A0AAJ8JYP4_9TREE</name>
<dbReference type="Gene3D" id="1.10.10.10">
    <property type="entry name" value="Winged helix-like DNA-binding domain superfamily/Winged helix DNA-binding domain"/>
    <property type="match status" value="1"/>
</dbReference>
<reference evidence="10" key="2">
    <citation type="journal article" date="2022" name="Elife">
        <title>Obligate sexual reproduction of a homothallic fungus closely related to the Cryptococcus pathogenic species complex.</title>
        <authorList>
            <person name="Passer A.R."/>
            <person name="Clancey S.A."/>
            <person name="Shea T."/>
            <person name="David-Palma M."/>
            <person name="Averette A.F."/>
            <person name="Boekhout T."/>
            <person name="Porcel B.M."/>
            <person name="Nowrousian M."/>
            <person name="Cuomo C.A."/>
            <person name="Sun S."/>
            <person name="Heitman J."/>
            <person name="Coelho M.A."/>
        </authorList>
    </citation>
    <scope>NUCLEOTIDE SEQUENCE</scope>
    <source>
        <strain evidence="10">CBS 7841</strain>
    </source>
</reference>
<reference evidence="10" key="3">
    <citation type="submission" date="2024-01" db="EMBL/GenBank/DDBJ databases">
        <authorList>
            <person name="Coelho M.A."/>
            <person name="David-Palma M."/>
            <person name="Shea T."/>
            <person name="Sun S."/>
            <person name="Cuomo C.A."/>
            <person name="Heitman J."/>
        </authorList>
    </citation>
    <scope>NUCLEOTIDE SEQUENCE</scope>
    <source>
        <strain evidence="10">CBS 7841</strain>
    </source>
</reference>
<dbReference type="PROSITE" id="PS51726">
    <property type="entry name" value="MYST_HAT"/>
    <property type="match status" value="1"/>
</dbReference>
<feature type="compositionally biased region" description="Low complexity" evidence="7">
    <location>
        <begin position="98"/>
        <end position="109"/>
    </location>
</feature>
<dbReference type="InterPro" id="IPR040706">
    <property type="entry name" value="Zf-MYST"/>
</dbReference>
<feature type="compositionally biased region" description="Basic and acidic residues" evidence="7">
    <location>
        <begin position="1450"/>
        <end position="1464"/>
    </location>
</feature>
<dbReference type="InterPro" id="IPR011701">
    <property type="entry name" value="MFS"/>
</dbReference>
<feature type="compositionally biased region" description="Basic and acidic residues" evidence="7">
    <location>
        <begin position="86"/>
        <end position="97"/>
    </location>
</feature>
<evidence type="ECO:0000256" key="1">
    <source>
        <dbReference type="ARBA" id="ARBA00004429"/>
    </source>
</evidence>
<dbReference type="KEGG" id="cdep:91090220"/>
<feature type="transmembrane region" description="Helical" evidence="8">
    <location>
        <begin position="618"/>
        <end position="642"/>
    </location>
</feature>
<feature type="transmembrane region" description="Helical" evidence="8">
    <location>
        <begin position="695"/>
        <end position="719"/>
    </location>
</feature>
<dbReference type="InterPro" id="IPR050375">
    <property type="entry name" value="MFS_TsgA-like"/>
</dbReference>
<dbReference type="InterPro" id="IPR016197">
    <property type="entry name" value="Chromo-like_dom_sf"/>
</dbReference>
<feature type="transmembrane region" description="Helical" evidence="8">
    <location>
        <begin position="654"/>
        <end position="675"/>
    </location>
</feature>
<feature type="compositionally biased region" description="Basic and acidic residues" evidence="7">
    <location>
        <begin position="149"/>
        <end position="158"/>
    </location>
</feature>
<feature type="compositionally biased region" description="Polar residues" evidence="7">
    <location>
        <begin position="167"/>
        <end position="176"/>
    </location>
</feature>
<comment type="subcellular location">
    <subcellularLocation>
        <location evidence="1">Cell inner membrane</location>
        <topology evidence="1">Multi-pass membrane protein</topology>
    </subcellularLocation>
</comment>
<keyword evidence="8" id="KW-1133">Transmembrane helix</keyword>
<feature type="region of interest" description="Disordered" evidence="7">
    <location>
        <begin position="399"/>
        <end position="426"/>
    </location>
</feature>
<organism evidence="10 11">
    <name type="scientific">Cryptococcus depauperatus CBS 7841</name>
    <dbReference type="NCBI Taxonomy" id="1295531"/>
    <lineage>
        <taxon>Eukaryota</taxon>
        <taxon>Fungi</taxon>
        <taxon>Dikarya</taxon>
        <taxon>Basidiomycota</taxon>
        <taxon>Agaricomycotina</taxon>
        <taxon>Tremellomycetes</taxon>
        <taxon>Tremellales</taxon>
        <taxon>Cryptococcaceae</taxon>
        <taxon>Cryptococcus</taxon>
    </lineage>
</organism>
<dbReference type="RefSeq" id="XP_066071469.1">
    <property type="nucleotide sequence ID" value="XM_066215372.1"/>
</dbReference>
<dbReference type="SUPFAM" id="SSF55729">
    <property type="entry name" value="Acyl-CoA N-acyltransferases (Nat)"/>
    <property type="match status" value="1"/>
</dbReference>
<dbReference type="InterPro" id="IPR036259">
    <property type="entry name" value="MFS_trans_sf"/>
</dbReference>
<evidence type="ECO:0000313" key="10">
    <source>
        <dbReference type="EMBL" id="WVN90769.1"/>
    </source>
</evidence>
<dbReference type="GO" id="GO:0005886">
    <property type="term" value="C:plasma membrane"/>
    <property type="evidence" value="ECO:0007669"/>
    <property type="project" value="UniProtKB-SubCell"/>
</dbReference>
<feature type="active site" description="Proton donor/acceptor" evidence="6">
    <location>
        <position position="365"/>
    </location>
</feature>
<evidence type="ECO:0000256" key="3">
    <source>
        <dbReference type="ARBA" id="ARBA00013184"/>
    </source>
</evidence>
<feature type="transmembrane region" description="Helical" evidence="8">
    <location>
        <begin position="1109"/>
        <end position="1127"/>
    </location>
</feature>
<keyword evidence="5" id="KW-0007">Acetylation</keyword>
<dbReference type="InterPro" id="IPR049326">
    <property type="entry name" value="Rhodopsin_dom_fungi"/>
</dbReference>
<dbReference type="Pfam" id="PF20684">
    <property type="entry name" value="Fung_rhodopsin"/>
    <property type="match status" value="1"/>
</dbReference>
<dbReference type="EMBL" id="CP143791">
    <property type="protein sequence ID" value="WVN90769.1"/>
    <property type="molecule type" value="Genomic_DNA"/>
</dbReference>
<keyword evidence="11" id="KW-1185">Reference proteome</keyword>
<keyword evidence="8" id="KW-0812">Transmembrane</keyword>
<feature type="transmembrane region" description="Helical" evidence="8">
    <location>
        <begin position="1238"/>
        <end position="1259"/>
    </location>
</feature>
<evidence type="ECO:0000259" key="9">
    <source>
        <dbReference type="PROSITE" id="PS51726"/>
    </source>
</evidence>
<dbReference type="Pfam" id="PF01853">
    <property type="entry name" value="MOZ_SAS"/>
    <property type="match status" value="1"/>
</dbReference>
<keyword evidence="8" id="KW-0472">Membrane</keyword>
<dbReference type="Gene3D" id="3.30.60.60">
    <property type="entry name" value="N-acetyl transferase-like"/>
    <property type="match status" value="1"/>
</dbReference>
<dbReference type="Pfam" id="PF07690">
    <property type="entry name" value="MFS_1"/>
    <property type="match status" value="1"/>
</dbReference>
<evidence type="ECO:0000256" key="6">
    <source>
        <dbReference type="PIRSR" id="PIRSR602717-51"/>
    </source>
</evidence>
<keyword evidence="4" id="KW-1003">Cell membrane</keyword>
<feature type="transmembrane region" description="Helical" evidence="8">
    <location>
        <begin position="540"/>
        <end position="563"/>
    </location>
</feature>
<feature type="compositionally biased region" description="Basic and acidic residues" evidence="7">
    <location>
        <begin position="1410"/>
        <end position="1423"/>
    </location>
</feature>
<sequence length="1464" mass="164138">MSGRPILVGTQYLVERDGHPARPVTVLNVRATGENSQEVYISFVGQDKRLDTWMSAKDLLKQQNELQEEEQWYGERNKSNDAPAEVPEKRQVRKEGPGRSAPSPSLASSPEREHAELTKMRNFEEVRFGEYLINTWYFSPYPLFQQEQTARHVDDSQKSRKRKFSDIVSNPRSSIPGSVKDGQVHSNKLHLPKTMGNPFLAGGEKHAADLGLKRLWVCDLCFKYMRTRTAWDRHISSCIQLQPPGRRVYQRGSYTIWEVDGASATLYCQNLSLFGKLFIDHKSVFFHVDNFLFYIICDAATSQRDQAMAFFSKEKISYDDYNLACIVAFPPFQNRGFGKLLIEFSYYLTKHPSTRPKNLSPGTPERPLSDLGLKSYTAYWVAVIVRFLRSLVRDTEPVKTKKSLRKSGGKTNVSVKPSNRRTLRARNPDLDKGKKMTVNDVEFVRIIIPEYPGQYNVTLTLAEVAKACHLRIDDTAFSLSELGFLTYRRGLIRPISNSATFEHQDVAHQKPNGQQMEDEDLGEWKDVEVVIKDVLPDRHIIVFIVILALAIVATAFTGLRLLSKGWIVRRYTLDDWFTVASWIFSLGVAISVMVGAQRGLGKIDAVAAVGQTVSQKRAIYSFTVFYNLAIMMTKTAILLLYIRMASAYVFLRRASIAIMTVVNLAGTMLVLLNIFRCRPIRAAFSSEQGTCINLISMFLSASPINILTDLAILLLPLPILTRLRIEFREKVVLVTTFAVGGFVTIVDVVRVVYLQNALKSEYNGDNPGDPNAVSDGNYQIYGYHISYALMWSSIEVSVGLMCCCVLVLKPLVLRLLPAILKDPNKISKPSVRPSVNGPDDGRRQQTSFVHPLLSEGQFSAATEETSISNAFRTPGITETQLQHDPEQMAEGEMFDLFSMLVSDPPAANGPTRNFVGHNRTVEQLPAKGHMIRRFPIFFGKRKSMSTSNTLQEPTQVFFDFVHLGGKKSLTELSGRESRCPVMFGSTLFFLWGFGYGLINSLNDRVHLIHNFSQAMTLALNCSYWIGYLVGPPSIAYWILTRRGFKVTFITGLAIYSAGAMAFWPSAILASYTGFFISNFIIAVGLSTLETAANPFIAIAGPSEMAEARLLFSQAIQAIGGLISPIIASKLLFKDISEKRLFNVQWCYLAVAISVQFLAVIFFYVPLSEASDHDLETLSRKTMEAADITNHRKWRISIREGLLVFATVMMWFYIGAQETIFYYWPQLSALIKPSFNSLWAQVISHGTFCLGRILASILCFIGIPPRFVLLGHVLGTFIVIIIVIIAPPGNLAYASLILTGFFESGTFPLLFAMGIRNQGRHTKRASAFLVMATNSGAVWPAVAYAINLRHHGQSRRLLLPSAILNLLIIAYPALLSTRRFRRWVDPKWGKKARDLSSEKREESASGNNTSRLEEGREDSSMREEFLGAPLTMGLGLDLFDQPINPSPGQPRTEKKVKNGEEFKGG</sequence>
<dbReference type="Proteomes" id="UP000094043">
    <property type="component" value="Chromosome 8"/>
</dbReference>
<gene>
    <name evidence="10" type="ORF">L203_106012</name>
</gene>
<evidence type="ECO:0000256" key="5">
    <source>
        <dbReference type="ARBA" id="ARBA00022990"/>
    </source>
</evidence>
<feature type="transmembrane region" description="Helical" evidence="8">
    <location>
        <begin position="1266"/>
        <end position="1285"/>
    </location>
</feature>
<reference evidence="10" key="1">
    <citation type="submission" date="2016-06" db="EMBL/GenBank/DDBJ databases">
        <authorList>
            <person name="Cuomo C."/>
            <person name="Litvintseva A."/>
            <person name="Heitman J."/>
            <person name="Chen Y."/>
            <person name="Sun S."/>
            <person name="Springer D."/>
            <person name="Dromer F."/>
            <person name="Young S."/>
            <person name="Zeng Q."/>
            <person name="Chapman S."/>
            <person name="Gujja S."/>
            <person name="Saif S."/>
            <person name="Birren B."/>
        </authorList>
    </citation>
    <scope>NUCLEOTIDE SEQUENCE</scope>
    <source>
        <strain evidence="10">CBS 7841</strain>
    </source>
</reference>
<feature type="compositionally biased region" description="Basic and acidic residues" evidence="7">
    <location>
        <begin position="1393"/>
        <end position="1402"/>
    </location>
</feature>
<feature type="region of interest" description="Disordered" evidence="7">
    <location>
        <begin position="149"/>
        <end position="185"/>
    </location>
</feature>
<feature type="transmembrane region" description="Helical" evidence="8">
    <location>
        <begin position="1326"/>
        <end position="1345"/>
    </location>
</feature>
<protein>
    <recommendedName>
        <fullName evidence="3">histone acetyltransferase</fullName>
        <ecNumber evidence="3">2.3.1.48</ecNumber>
    </recommendedName>
</protein>
<dbReference type="GO" id="GO:0022857">
    <property type="term" value="F:transmembrane transporter activity"/>
    <property type="evidence" value="ECO:0007669"/>
    <property type="project" value="InterPro"/>
</dbReference>
<feature type="transmembrane region" description="Helical" evidence="8">
    <location>
        <begin position="1147"/>
        <end position="1166"/>
    </location>
</feature>
<proteinExistence type="inferred from homology"/>
<dbReference type="FunFam" id="3.40.630.30:FF:000156">
    <property type="entry name" value="Histone acetyltransferase"/>
    <property type="match status" value="1"/>
</dbReference>
<dbReference type="Gene3D" id="1.20.1250.20">
    <property type="entry name" value="MFS general substrate transporter like domains"/>
    <property type="match status" value="2"/>
</dbReference>
<dbReference type="PANTHER" id="PTHR43702:SF13">
    <property type="entry name" value="MONOSACCHARIDE TRANSPORTER, PUTATIVE (AFU_ORTHOLOGUE AFUA_4G06630)-RELATED"/>
    <property type="match status" value="1"/>
</dbReference>
<dbReference type="InterPro" id="IPR016181">
    <property type="entry name" value="Acyl_CoA_acyltransferase"/>
</dbReference>
<feature type="transmembrane region" description="Helical" evidence="8">
    <location>
        <begin position="731"/>
        <end position="753"/>
    </location>
</feature>
<dbReference type="PANTHER" id="PTHR43702">
    <property type="entry name" value="L-FUCOSE-PROTON SYMPORTER"/>
    <property type="match status" value="1"/>
</dbReference>
<dbReference type="Gene3D" id="3.40.630.30">
    <property type="match status" value="1"/>
</dbReference>
<dbReference type="InterPro" id="IPR002717">
    <property type="entry name" value="HAT_MYST-type"/>
</dbReference>
<dbReference type="GO" id="GO:0004402">
    <property type="term" value="F:histone acetyltransferase activity"/>
    <property type="evidence" value="ECO:0007669"/>
    <property type="project" value="InterPro"/>
</dbReference>
<feature type="domain" description="MYST-type HAT" evidence="9">
    <location>
        <begin position="118"/>
        <end position="526"/>
    </location>
</feature>
<dbReference type="InterPro" id="IPR025995">
    <property type="entry name" value="Tudor-knot"/>
</dbReference>
<feature type="transmembrane region" description="Helical" evidence="8">
    <location>
        <begin position="1291"/>
        <end position="1314"/>
    </location>
</feature>
<evidence type="ECO:0000256" key="4">
    <source>
        <dbReference type="ARBA" id="ARBA00022475"/>
    </source>
</evidence>
<dbReference type="InterPro" id="IPR036388">
    <property type="entry name" value="WH-like_DNA-bd_sf"/>
</dbReference>
<dbReference type="GeneID" id="91090220"/>
<dbReference type="Pfam" id="PF17772">
    <property type="entry name" value="zf-MYST"/>
    <property type="match status" value="1"/>
</dbReference>
<feature type="transmembrane region" description="Helical" evidence="8">
    <location>
        <begin position="1069"/>
        <end position="1088"/>
    </location>
</feature>
<feature type="transmembrane region" description="Helical" evidence="8">
    <location>
        <begin position="1046"/>
        <end position="1063"/>
    </location>
</feature>
<evidence type="ECO:0000256" key="8">
    <source>
        <dbReference type="SAM" id="Phobius"/>
    </source>
</evidence>
<evidence type="ECO:0000313" key="11">
    <source>
        <dbReference type="Proteomes" id="UP000094043"/>
    </source>
</evidence>
<comment type="similarity">
    <text evidence="2">Belongs to the MYST (SAS/MOZ) family.</text>
</comment>
<feature type="transmembrane region" description="Helical" evidence="8">
    <location>
        <begin position="785"/>
        <end position="808"/>
    </location>
</feature>